<reference evidence="3 4" key="1">
    <citation type="journal article" date="2021" name="G3 (Bethesda)">
        <title>Improved contiguity of the threespine stickleback genome using long-read sequencing.</title>
        <authorList>
            <person name="Nath S."/>
            <person name="Shaw D.E."/>
            <person name="White M.A."/>
        </authorList>
    </citation>
    <scope>NUCLEOTIDE SEQUENCE [LARGE SCALE GENOMIC DNA]</scope>
    <source>
        <strain evidence="3 4">Lake Benthic</strain>
    </source>
</reference>
<dbReference type="Proteomes" id="UP000007635">
    <property type="component" value="Chromosome II"/>
</dbReference>
<dbReference type="PROSITE" id="PS51450">
    <property type="entry name" value="LRR"/>
    <property type="match status" value="5"/>
</dbReference>
<dbReference type="Gene3D" id="3.80.10.10">
    <property type="entry name" value="Ribonuclease Inhibitor"/>
    <property type="match status" value="2"/>
</dbReference>
<dbReference type="InterPro" id="IPR032675">
    <property type="entry name" value="LRR_dom_sf"/>
</dbReference>
<dbReference type="PANTHER" id="PTHR45973">
    <property type="entry name" value="PROTEIN PHOSPHATASE 1 REGULATORY SUBUNIT SDS22-RELATED"/>
    <property type="match status" value="1"/>
</dbReference>
<dbReference type="PANTHER" id="PTHR45973:SF8">
    <property type="entry name" value="LEUCINE-RICH REPEAT-CONTAINING PROTEIN 49"/>
    <property type="match status" value="1"/>
</dbReference>
<dbReference type="GeneTree" id="ENSGT00940000157011"/>
<reference evidence="3" key="3">
    <citation type="submission" date="2025-09" db="UniProtKB">
        <authorList>
            <consortium name="Ensembl"/>
        </authorList>
    </citation>
    <scope>IDENTIFICATION</scope>
</reference>
<dbReference type="InterPro" id="IPR050576">
    <property type="entry name" value="Cilia_flagella_integrity"/>
</dbReference>
<keyword evidence="1" id="KW-0433">Leucine-rich repeat</keyword>
<evidence type="ECO:0000256" key="1">
    <source>
        <dbReference type="ARBA" id="ARBA00022614"/>
    </source>
</evidence>
<reference evidence="3" key="2">
    <citation type="submission" date="2025-08" db="UniProtKB">
        <authorList>
            <consortium name="Ensembl"/>
        </authorList>
    </citation>
    <scope>IDENTIFICATION</scope>
</reference>
<keyword evidence="4" id="KW-1185">Reference proteome</keyword>
<dbReference type="AlphaFoldDB" id="A0AAQ4S775"/>
<keyword evidence="2" id="KW-0677">Repeat</keyword>
<dbReference type="SMART" id="SM00365">
    <property type="entry name" value="LRR_SD22"/>
    <property type="match status" value="5"/>
</dbReference>
<evidence type="ECO:0000256" key="2">
    <source>
        <dbReference type="ARBA" id="ARBA00022737"/>
    </source>
</evidence>
<dbReference type="Ensembl" id="ENSGACT00000055730.1">
    <property type="protein sequence ID" value="ENSGACP00000071966.1"/>
    <property type="gene ID" value="ENSGACG00000032222.1"/>
</dbReference>
<proteinExistence type="predicted"/>
<protein>
    <submittedName>
        <fullName evidence="3">Uncharacterized protein</fullName>
    </submittedName>
</protein>
<accession>A0AAQ4S775</accession>
<dbReference type="InterPro" id="IPR003591">
    <property type="entry name" value="Leu-rich_rpt_typical-subtyp"/>
</dbReference>
<dbReference type="InterPro" id="IPR001611">
    <property type="entry name" value="Leu-rich_rpt"/>
</dbReference>
<organism evidence="3 4">
    <name type="scientific">Gasterosteus aculeatus aculeatus</name>
    <name type="common">three-spined stickleback</name>
    <dbReference type="NCBI Taxonomy" id="481459"/>
    <lineage>
        <taxon>Eukaryota</taxon>
        <taxon>Metazoa</taxon>
        <taxon>Chordata</taxon>
        <taxon>Craniata</taxon>
        <taxon>Vertebrata</taxon>
        <taxon>Euteleostomi</taxon>
        <taxon>Actinopterygii</taxon>
        <taxon>Neopterygii</taxon>
        <taxon>Teleostei</taxon>
        <taxon>Neoteleostei</taxon>
        <taxon>Acanthomorphata</taxon>
        <taxon>Eupercaria</taxon>
        <taxon>Perciformes</taxon>
        <taxon>Cottioidei</taxon>
        <taxon>Gasterosteales</taxon>
        <taxon>Gasterosteidae</taxon>
        <taxon>Gasterosteus</taxon>
    </lineage>
</organism>
<dbReference type="InterPro" id="IPR025875">
    <property type="entry name" value="Leu-rich_rpt_4"/>
</dbReference>
<dbReference type="SUPFAM" id="SSF52058">
    <property type="entry name" value="L domain-like"/>
    <property type="match status" value="1"/>
</dbReference>
<dbReference type="SMART" id="SM00369">
    <property type="entry name" value="LRR_TYP"/>
    <property type="match status" value="4"/>
</dbReference>
<evidence type="ECO:0000313" key="4">
    <source>
        <dbReference type="Proteomes" id="UP000007635"/>
    </source>
</evidence>
<sequence>MVVVALVLLANAHTPNYNLGLKSIGVDGVSPSQSLLSLLVICSTRAAYVNSCKLHLTSVKSKPERAHKTFTVLQTDSQGEKNTPPCDPGCSGGFKFNAVPGFPFPRSSCDSFASSFQRIDMDRRCLEECPQLGIMDELQHLNLQHNQITGIRHLSHLQQLVFLNLYDNHISGMTGLESLRSLRILNLGKNRIREICCLGSLSQLNILDLHDNQICRIDNVSHLSELQTLNLAGNGISKVENLLGLDCLTELNLRHNRVSALVRLWDGGTGGVINRIFGVGL</sequence>
<evidence type="ECO:0000313" key="3">
    <source>
        <dbReference type="Ensembl" id="ENSGACP00000071966.1"/>
    </source>
</evidence>
<name>A0AAQ4S775_GASAC</name>
<dbReference type="Pfam" id="PF12799">
    <property type="entry name" value="LRR_4"/>
    <property type="match status" value="2"/>
</dbReference>